<feature type="compositionally biased region" description="Acidic residues" evidence="2">
    <location>
        <begin position="75"/>
        <end position="86"/>
    </location>
</feature>
<organism evidence="3 4">
    <name type="scientific">Polypedilum vanderplanki</name>
    <name type="common">Sleeping chironomid midge</name>
    <dbReference type="NCBI Taxonomy" id="319348"/>
    <lineage>
        <taxon>Eukaryota</taxon>
        <taxon>Metazoa</taxon>
        <taxon>Ecdysozoa</taxon>
        <taxon>Arthropoda</taxon>
        <taxon>Hexapoda</taxon>
        <taxon>Insecta</taxon>
        <taxon>Pterygota</taxon>
        <taxon>Neoptera</taxon>
        <taxon>Endopterygota</taxon>
        <taxon>Diptera</taxon>
        <taxon>Nematocera</taxon>
        <taxon>Chironomoidea</taxon>
        <taxon>Chironomidae</taxon>
        <taxon>Chironominae</taxon>
        <taxon>Polypedilum</taxon>
        <taxon>Polypedilum</taxon>
    </lineage>
</organism>
<feature type="region of interest" description="Disordered" evidence="2">
    <location>
        <begin position="160"/>
        <end position="185"/>
    </location>
</feature>
<evidence type="ECO:0000313" key="4">
    <source>
        <dbReference type="Proteomes" id="UP001107558"/>
    </source>
</evidence>
<dbReference type="EMBL" id="JADBJN010000002">
    <property type="protein sequence ID" value="KAG5677106.1"/>
    <property type="molecule type" value="Genomic_DNA"/>
</dbReference>
<feature type="coiled-coil region" evidence="1">
    <location>
        <begin position="241"/>
        <end position="296"/>
    </location>
</feature>
<gene>
    <name evidence="3" type="ORF">PVAND_006889</name>
</gene>
<dbReference type="AlphaFoldDB" id="A0A9J6C511"/>
<feature type="compositionally biased region" description="Polar residues" evidence="2">
    <location>
        <begin position="29"/>
        <end position="41"/>
    </location>
</feature>
<feature type="coiled-coil region" evidence="1">
    <location>
        <begin position="346"/>
        <end position="397"/>
    </location>
</feature>
<evidence type="ECO:0000256" key="1">
    <source>
        <dbReference type="SAM" id="Coils"/>
    </source>
</evidence>
<keyword evidence="4" id="KW-1185">Reference proteome</keyword>
<comment type="caution">
    <text evidence="3">The sequence shown here is derived from an EMBL/GenBank/DDBJ whole genome shotgun (WGS) entry which is preliminary data.</text>
</comment>
<feature type="region of interest" description="Disordered" evidence="2">
    <location>
        <begin position="14"/>
        <end position="41"/>
    </location>
</feature>
<evidence type="ECO:0000313" key="3">
    <source>
        <dbReference type="EMBL" id="KAG5677106.1"/>
    </source>
</evidence>
<accession>A0A9J6C511</accession>
<reference evidence="3" key="1">
    <citation type="submission" date="2021-03" db="EMBL/GenBank/DDBJ databases">
        <title>Chromosome level genome of the anhydrobiotic midge Polypedilum vanderplanki.</title>
        <authorList>
            <person name="Yoshida Y."/>
            <person name="Kikawada T."/>
            <person name="Gusev O."/>
        </authorList>
    </citation>
    <scope>NUCLEOTIDE SEQUENCE</scope>
    <source>
        <strain evidence="3">NIAS01</strain>
        <tissue evidence="3">Whole body or cell culture</tissue>
    </source>
</reference>
<dbReference type="OrthoDB" id="7475679at2759"/>
<evidence type="ECO:0000256" key="2">
    <source>
        <dbReference type="SAM" id="MobiDB-lite"/>
    </source>
</evidence>
<protein>
    <submittedName>
        <fullName evidence="3">Uncharacterized protein</fullName>
    </submittedName>
</protein>
<name>A0A9J6C511_POLVA</name>
<keyword evidence="1" id="KW-0175">Coiled coil</keyword>
<feature type="region of interest" description="Disordered" evidence="2">
    <location>
        <begin position="58"/>
        <end position="86"/>
    </location>
</feature>
<dbReference type="Proteomes" id="UP001107558">
    <property type="component" value="Chromosome 2"/>
</dbReference>
<sequence length="462" mass="52078">MSCMDIVFFNDAYANSSSSRDGSPELETAKSTPSDKSPQRNQSFLTAVINAIKNATINKPFNHNNNGKQHKDNNNDDEDSTEMLDSETEPCLMMENVLEDVQPPDSHSHNLVSTSQIMLSQIEIPSDILKSSLHDCHDGSLDNLSQAIVNRQQIELQTNAMHQSRRHNSERNSTSDDLSQESGADVPSIGDFYTAQSLVDQVIEVDNSITKLLKVLRLIQMDNDNCIQELVIDKNKIQVSKEETLEKLNEWEMINQKLKVELKEATQQLIIKSNELVSSKTELQRHRQEIDRLNQDICNLSTLCTENNEKKVGKDEILAALRVWQESGNLPEDEIVSHVVTACNEIPILKEKLREKERQLNEVKNNSMMNSTWHQAVTEAKRQYDAIDNALETLQSIQNIVKDCPQLMKLQHDLEETNFNTINTLPIEHLGLTNGNLVTADLNANEPSLNDSGNAQIINSTA</sequence>
<proteinExistence type="predicted"/>